<reference evidence="3" key="2">
    <citation type="submission" date="2024-04" db="EMBL/GenBank/DDBJ databases">
        <authorList>
            <person name="Chen Y."/>
            <person name="Shah S."/>
            <person name="Dougan E. K."/>
            <person name="Thang M."/>
            <person name="Chan C."/>
        </authorList>
    </citation>
    <scope>NUCLEOTIDE SEQUENCE [LARGE SCALE GENOMIC DNA]</scope>
</reference>
<protein>
    <submittedName>
        <fullName evidence="2">Uncharacterized protein</fullName>
    </submittedName>
</protein>
<dbReference type="OrthoDB" id="437129at2759"/>
<evidence type="ECO:0000313" key="3">
    <source>
        <dbReference type="EMBL" id="CAL1134968.1"/>
    </source>
</evidence>
<dbReference type="Proteomes" id="UP001152797">
    <property type="component" value="Unassembled WGS sequence"/>
</dbReference>
<dbReference type="EMBL" id="CAMXCT020000646">
    <property type="protein sequence ID" value="CAL1134968.1"/>
    <property type="molecule type" value="Genomic_DNA"/>
</dbReference>
<name>A0A9P1BZZ6_9DINO</name>
<comment type="caution">
    <text evidence="2">The sequence shown here is derived from an EMBL/GenBank/DDBJ whole genome shotgun (WGS) entry which is preliminary data.</text>
</comment>
<evidence type="ECO:0000313" key="4">
    <source>
        <dbReference type="Proteomes" id="UP001152797"/>
    </source>
</evidence>
<organism evidence="2">
    <name type="scientific">Cladocopium goreaui</name>
    <dbReference type="NCBI Taxonomy" id="2562237"/>
    <lineage>
        <taxon>Eukaryota</taxon>
        <taxon>Sar</taxon>
        <taxon>Alveolata</taxon>
        <taxon>Dinophyceae</taxon>
        <taxon>Suessiales</taxon>
        <taxon>Symbiodiniaceae</taxon>
        <taxon>Cladocopium</taxon>
    </lineage>
</organism>
<keyword evidence="4" id="KW-1185">Reference proteome</keyword>
<evidence type="ECO:0000313" key="2">
    <source>
        <dbReference type="EMBL" id="CAI3981593.1"/>
    </source>
</evidence>
<gene>
    <name evidence="2" type="ORF">C1SCF055_LOCUS9365</name>
</gene>
<dbReference type="AlphaFoldDB" id="A0A9P1BZZ6"/>
<reference evidence="2" key="1">
    <citation type="submission" date="2022-10" db="EMBL/GenBank/DDBJ databases">
        <authorList>
            <person name="Chen Y."/>
            <person name="Dougan E. K."/>
            <person name="Chan C."/>
            <person name="Rhodes N."/>
            <person name="Thang M."/>
        </authorList>
    </citation>
    <scope>NUCLEOTIDE SEQUENCE</scope>
</reference>
<proteinExistence type="predicted"/>
<dbReference type="EMBL" id="CAMXCT010000646">
    <property type="protein sequence ID" value="CAI3981593.1"/>
    <property type="molecule type" value="Genomic_DNA"/>
</dbReference>
<evidence type="ECO:0000256" key="1">
    <source>
        <dbReference type="SAM" id="MobiDB-lite"/>
    </source>
</evidence>
<feature type="region of interest" description="Disordered" evidence="1">
    <location>
        <begin position="622"/>
        <end position="653"/>
    </location>
</feature>
<sequence length="819" mass="90479">MQDADVKSQGVIPQGSICFLKGAARVTTAIAAVVACSKLFFNMKMSQRGAIRKAPSSMSWVVSLTNMSIGSKTFDWAGVIRQWNDVAARPDRLIGAKNMAVTNLFQMPQPVRDAILECVSRYGWEGSIVEELTTQIPNIEGVLKTKFLERLERGDTTLEMDLLGAVEGRSEAWLPRENACIMSILNEMAPDKLPRDVVSQGDLDGAKATIDASALQLLLEELRYDEKCLSAYFTKLNSYQVRLSHQRDEWIQKRLERAKTSVNKWFDAKVSSMCWPERIDGAAAINLMAQVEQATQTWMQSLQLRTPAYLFIANFSAPSLIKSELVPCILNLVGRMVSANAATSAATFISPVFASKNQNLFQEEYGLLRTLSNAGCAVDIGFQLLFDPKSKDTRDQRPMAYSGKFISPHQSTLDVAKEQWLWKDSALNRLRRTVGEAKQIPAKAMIVMEEVGSTALPGATSVPHGAPKYSQLGSDAAEQLVMSALDGVTFPNSTGLVVVDCNPGVGNFMEAFTQVIQKNNVAALYVPIFGDMEHRDWFDQFWSSELCQQFQEGKLAVPGCERLQDDPPPEHLEAPPEPPALKRCVYGKVDGEIVTIEIPNAVHNAWEKHDDFQTFHQDFVGRNPPAKSFKGQKGNKKDGNKQPGPKIPPKKRRLVPDLSDCIVDLDQVSPAADDETLCSVPILNARAAAKLSTMPVLCITKKLGAYIKNESGHEVTMAEGSLLCGFGKAKFMECPVDLSTLDPDTQIMFDCTGDTFASIDKEITGSMQEILTYAKEKKPSNCKICYHTATTEPDGTWIIKKEGCGNSILYYIYLALFFV</sequence>
<dbReference type="EMBL" id="CAMXCT030000646">
    <property type="protein sequence ID" value="CAL4768905.1"/>
    <property type="molecule type" value="Genomic_DNA"/>
</dbReference>
<accession>A0A9P1BZZ6</accession>